<feature type="domain" description="Acylphosphatase-like" evidence="7">
    <location>
        <begin position="6"/>
        <end position="93"/>
    </location>
</feature>
<evidence type="ECO:0000256" key="5">
    <source>
        <dbReference type="RuleBase" id="RU000553"/>
    </source>
</evidence>
<gene>
    <name evidence="8" type="ORF">SAMN02745216_01551</name>
</gene>
<dbReference type="PROSITE" id="PS00150">
    <property type="entry name" value="ACYLPHOSPHATASE_1"/>
    <property type="match status" value="1"/>
</dbReference>
<sequence>MADIKCVRARITGVVQGVSFRYHTQETANLHGVNGWVRNMPDGSVEAVFQGDPKAVKAVLDWCWIGPSFARVDDVVIQDEPADEEFSSFRIAY</sequence>
<dbReference type="InterPro" id="IPR020456">
    <property type="entry name" value="Acylphosphatase"/>
</dbReference>
<dbReference type="Pfam" id="PF00708">
    <property type="entry name" value="Acylphosphatase"/>
    <property type="match status" value="1"/>
</dbReference>
<dbReference type="AlphaFoldDB" id="A0A1M6IWU5"/>
<evidence type="ECO:0000256" key="6">
    <source>
        <dbReference type="RuleBase" id="RU004168"/>
    </source>
</evidence>
<dbReference type="PROSITE" id="PS00151">
    <property type="entry name" value="ACYLPHOSPHATASE_2"/>
    <property type="match status" value="1"/>
</dbReference>
<dbReference type="RefSeq" id="WP_012609361.1">
    <property type="nucleotide sequence ID" value="NZ_FQZU01000007.1"/>
</dbReference>
<comment type="catalytic activity">
    <reaction evidence="3 4 5">
        <text>an acyl phosphate + H2O = a carboxylate + phosphate + H(+)</text>
        <dbReference type="Rhea" id="RHEA:14965"/>
        <dbReference type="ChEBI" id="CHEBI:15377"/>
        <dbReference type="ChEBI" id="CHEBI:15378"/>
        <dbReference type="ChEBI" id="CHEBI:29067"/>
        <dbReference type="ChEBI" id="CHEBI:43474"/>
        <dbReference type="ChEBI" id="CHEBI:59918"/>
        <dbReference type="EC" id="3.6.1.7"/>
    </reaction>
</comment>
<dbReference type="STRING" id="1121393.SAMN02745216_01551"/>
<reference evidence="9" key="1">
    <citation type="submission" date="2016-11" db="EMBL/GenBank/DDBJ databases">
        <authorList>
            <person name="Varghese N."/>
            <person name="Submissions S."/>
        </authorList>
    </citation>
    <scope>NUCLEOTIDE SEQUENCE [LARGE SCALE GENOMIC DNA]</scope>
    <source>
        <strain evidence="9">DSM 16219</strain>
    </source>
</reference>
<dbReference type="PANTHER" id="PTHR47268">
    <property type="entry name" value="ACYLPHOSPHATASE"/>
    <property type="match status" value="1"/>
</dbReference>
<evidence type="ECO:0000256" key="3">
    <source>
        <dbReference type="ARBA" id="ARBA00047645"/>
    </source>
</evidence>
<protein>
    <recommendedName>
        <fullName evidence="2 4">Acylphosphatase</fullName>
        <ecNumber evidence="2 4">3.6.1.7</ecNumber>
    </recommendedName>
</protein>
<dbReference type="PANTHER" id="PTHR47268:SF4">
    <property type="entry name" value="ACYLPHOSPHATASE"/>
    <property type="match status" value="1"/>
</dbReference>
<feature type="active site" evidence="4">
    <location>
        <position position="39"/>
    </location>
</feature>
<evidence type="ECO:0000256" key="2">
    <source>
        <dbReference type="ARBA" id="ARBA00012150"/>
    </source>
</evidence>
<comment type="similarity">
    <text evidence="1 6">Belongs to the acylphosphatase family.</text>
</comment>
<organism evidence="8 9">
    <name type="scientific">Desulfatibacillum alkenivorans DSM 16219</name>
    <dbReference type="NCBI Taxonomy" id="1121393"/>
    <lineage>
        <taxon>Bacteria</taxon>
        <taxon>Pseudomonadati</taxon>
        <taxon>Thermodesulfobacteriota</taxon>
        <taxon>Desulfobacteria</taxon>
        <taxon>Desulfobacterales</taxon>
        <taxon>Desulfatibacillaceae</taxon>
        <taxon>Desulfatibacillum</taxon>
    </lineage>
</organism>
<dbReference type="EC" id="3.6.1.7" evidence="2 4"/>
<dbReference type="OrthoDB" id="5295388at2"/>
<dbReference type="SUPFAM" id="SSF54975">
    <property type="entry name" value="Acylphosphatase/BLUF domain-like"/>
    <property type="match status" value="1"/>
</dbReference>
<evidence type="ECO:0000256" key="4">
    <source>
        <dbReference type="PROSITE-ProRule" id="PRU00520"/>
    </source>
</evidence>
<dbReference type="InterPro" id="IPR036046">
    <property type="entry name" value="Acylphosphatase-like_dom_sf"/>
</dbReference>
<dbReference type="InterPro" id="IPR001792">
    <property type="entry name" value="Acylphosphatase-like_dom"/>
</dbReference>
<dbReference type="Proteomes" id="UP000183994">
    <property type="component" value="Unassembled WGS sequence"/>
</dbReference>
<evidence type="ECO:0000256" key="1">
    <source>
        <dbReference type="ARBA" id="ARBA00005614"/>
    </source>
</evidence>
<proteinExistence type="inferred from homology"/>
<feature type="active site" evidence="4">
    <location>
        <position position="21"/>
    </location>
</feature>
<evidence type="ECO:0000259" key="7">
    <source>
        <dbReference type="PROSITE" id="PS51160"/>
    </source>
</evidence>
<name>A0A1M6IWU5_9BACT</name>
<dbReference type="GO" id="GO:0003998">
    <property type="term" value="F:acylphosphatase activity"/>
    <property type="evidence" value="ECO:0007669"/>
    <property type="project" value="UniProtKB-EC"/>
</dbReference>
<dbReference type="Gene3D" id="3.30.70.100">
    <property type="match status" value="1"/>
</dbReference>
<dbReference type="InterPro" id="IPR017968">
    <property type="entry name" value="Acylphosphatase_CS"/>
</dbReference>
<dbReference type="EMBL" id="FQZU01000007">
    <property type="protein sequence ID" value="SHJ38908.1"/>
    <property type="molecule type" value="Genomic_DNA"/>
</dbReference>
<keyword evidence="4 5" id="KW-0378">Hydrolase</keyword>
<dbReference type="PROSITE" id="PS51160">
    <property type="entry name" value="ACYLPHOSPHATASE_3"/>
    <property type="match status" value="1"/>
</dbReference>
<accession>A0A1M6IWU5</accession>
<keyword evidence="9" id="KW-1185">Reference proteome</keyword>
<evidence type="ECO:0000313" key="9">
    <source>
        <dbReference type="Proteomes" id="UP000183994"/>
    </source>
</evidence>
<evidence type="ECO:0000313" key="8">
    <source>
        <dbReference type="EMBL" id="SHJ38908.1"/>
    </source>
</evidence>